<evidence type="ECO:0000313" key="2">
    <source>
        <dbReference type="Proteomes" id="UP000092377"/>
    </source>
</evidence>
<keyword evidence="2" id="KW-1185">Reference proteome</keyword>
<evidence type="ECO:0000313" key="1">
    <source>
        <dbReference type="EMBL" id="OBU12231.1"/>
    </source>
</evidence>
<dbReference type="OrthoDB" id="6447869at2"/>
<name>A0A1B8HS95_9GAMM</name>
<accession>A0A1B8HS95</accession>
<sequence length="179" mass="20574">MPLPERLKPVKVSRAKISEMTNLLQLITEKIDSGATENDAELNSMMINWNSQVAMPCEFSDFRDYNSWTDAKDFTRSAFNKVKYISDFTYCELISVIDFICSAEGKESEQSYALNLLEINFDANPSDLIYWPDVWFNNEEVDNLSPEEIGAYLMEKASRHLPDSPPVELKYSIPESVYN</sequence>
<organism evidence="1 2">
    <name type="scientific">Morganella psychrotolerans</name>
    <dbReference type="NCBI Taxonomy" id="368603"/>
    <lineage>
        <taxon>Bacteria</taxon>
        <taxon>Pseudomonadati</taxon>
        <taxon>Pseudomonadota</taxon>
        <taxon>Gammaproteobacteria</taxon>
        <taxon>Enterobacterales</taxon>
        <taxon>Morganellaceae</taxon>
        <taxon>Morganella</taxon>
    </lineage>
</organism>
<gene>
    <name evidence="1" type="ORF">AYY18_17075</name>
</gene>
<protein>
    <submittedName>
        <fullName evidence="1">Uncharacterized protein</fullName>
    </submittedName>
</protein>
<proteinExistence type="predicted"/>
<dbReference type="EMBL" id="LZEY01000008">
    <property type="protein sequence ID" value="OBU12231.1"/>
    <property type="molecule type" value="Genomic_DNA"/>
</dbReference>
<reference evidence="2" key="1">
    <citation type="submission" date="2016-06" db="EMBL/GenBank/DDBJ databases">
        <authorList>
            <person name="Butler K."/>
        </authorList>
    </citation>
    <scope>NUCLEOTIDE SEQUENCE [LARGE SCALE GENOMIC DNA]</scope>
    <source>
        <strain evidence="2">GCSL-Mp20</strain>
    </source>
</reference>
<dbReference type="RefSeq" id="WP_067400557.1">
    <property type="nucleotide sequence ID" value="NZ_LZEY01000008.1"/>
</dbReference>
<comment type="caution">
    <text evidence="1">The sequence shown here is derived from an EMBL/GenBank/DDBJ whole genome shotgun (WGS) entry which is preliminary data.</text>
</comment>
<dbReference type="Proteomes" id="UP000092377">
    <property type="component" value="Unassembled WGS sequence"/>
</dbReference>
<dbReference type="AlphaFoldDB" id="A0A1B8HS95"/>